<dbReference type="PANTHER" id="PTHR10751">
    <property type="entry name" value="GUANYLATE BINDING PROTEIN"/>
    <property type="match status" value="1"/>
</dbReference>
<sequence>MADRESSGEPVAIFSAKDNGSFHLDSKALERILLADHVRDKPVVVVSMAGAFRKGKSFLLNFFIRYLRNQCRSDWLKESDAPLDGISWRGGSERDATGILVWSEVFLVTTPQGEELAVLLMDTQGSYDNVSTIDECTTTFALSTMLSSVLIYTLSENIQQNDIQHLQLFCDYAYLAQKEVHGTPFQNLLILVRDWCCLREAGYGKQGGCMMVHRWLETSRDQDWLKGLRRDIHDCFDDISGFLMPHPGLKVATEPEFEGRLSKMDAAFKEQLEKLVPLILEPGHVAPKRVNGREITCEQLKTLFEVSSGEFCRGTLPSPTSLRQATGVETNLAATKNALEHYELLMDEHCSDGYLSPDLLITAHEKQRAAALNLFDRMVKLGGRDLAGHYRRNLLQEIQIMYKRYVRRNLNKKSDCTLM</sequence>
<evidence type="ECO:0000259" key="5">
    <source>
        <dbReference type="PROSITE" id="PS51715"/>
    </source>
</evidence>
<dbReference type="InterPro" id="IPR027417">
    <property type="entry name" value="P-loop_NTPase"/>
</dbReference>
<evidence type="ECO:0000256" key="3">
    <source>
        <dbReference type="ARBA" id="ARBA00023134"/>
    </source>
</evidence>
<organism evidence="6">
    <name type="scientific">Amblyomma aureolatum</name>
    <dbReference type="NCBI Taxonomy" id="187763"/>
    <lineage>
        <taxon>Eukaryota</taxon>
        <taxon>Metazoa</taxon>
        <taxon>Ecdysozoa</taxon>
        <taxon>Arthropoda</taxon>
        <taxon>Chelicerata</taxon>
        <taxon>Arachnida</taxon>
        <taxon>Acari</taxon>
        <taxon>Parasitiformes</taxon>
        <taxon>Ixodida</taxon>
        <taxon>Ixodoidea</taxon>
        <taxon>Ixodidae</taxon>
        <taxon>Amblyomminae</taxon>
        <taxon>Amblyomma</taxon>
    </lineage>
</organism>
<dbReference type="AlphaFoldDB" id="A0A1E1X6M8"/>
<feature type="domain" description="GB1/RHD3-type G" evidence="5">
    <location>
        <begin position="40"/>
        <end position="284"/>
    </location>
</feature>
<dbReference type="PROSITE" id="PS51715">
    <property type="entry name" value="G_GB1_RHD3"/>
    <property type="match status" value="1"/>
</dbReference>
<dbReference type="InterPro" id="IPR036543">
    <property type="entry name" value="Guanylate-bd_C_sf"/>
</dbReference>
<reference evidence="6" key="1">
    <citation type="journal article" date="2017" name="Front. Cell. Infect. Microbiol.">
        <title>The Distinct Transcriptional Response of the Midgut of Amblyomma sculptum and Amblyomma aureolatum Ticks to Rickettsia rickettsii Correlates to Their Differences in Susceptibility to Infection.</title>
        <authorList>
            <person name="Martins L.A."/>
            <person name="Galletti M.F.B.M."/>
            <person name="Ribeiro J.M."/>
            <person name="Fujita A."/>
            <person name="Costa F.B."/>
            <person name="Labruna M.B."/>
            <person name="Daffre S."/>
            <person name="Fogaca A.C."/>
        </authorList>
    </citation>
    <scope>NUCLEOTIDE SEQUENCE</scope>
</reference>
<protein>
    <submittedName>
        <fullName evidence="6">Putative guanylate-binding protein</fullName>
    </submittedName>
</protein>
<evidence type="ECO:0000313" key="6">
    <source>
        <dbReference type="EMBL" id="JAT94910.1"/>
    </source>
</evidence>
<keyword evidence="1" id="KW-0547">Nucleotide-binding</keyword>
<dbReference type="Pfam" id="PF02263">
    <property type="entry name" value="GBP"/>
    <property type="match status" value="1"/>
</dbReference>
<dbReference type="Gene3D" id="1.20.58.420">
    <property type="entry name" value="AHSP"/>
    <property type="match status" value="1"/>
</dbReference>
<evidence type="ECO:0000256" key="2">
    <source>
        <dbReference type="ARBA" id="ARBA00022801"/>
    </source>
</evidence>
<dbReference type="SUPFAM" id="SSF48340">
    <property type="entry name" value="Interferon-induced guanylate-binding protein 1 (GBP1), C-terminal domain"/>
    <property type="match status" value="1"/>
</dbReference>
<dbReference type="SUPFAM" id="SSF52540">
    <property type="entry name" value="P-loop containing nucleoside triphosphate hydrolases"/>
    <property type="match status" value="1"/>
</dbReference>
<name>A0A1E1X6M8_9ACAR</name>
<proteinExistence type="evidence at transcript level"/>
<evidence type="ECO:0000256" key="1">
    <source>
        <dbReference type="ARBA" id="ARBA00022741"/>
    </source>
</evidence>
<dbReference type="GO" id="GO:0005525">
    <property type="term" value="F:GTP binding"/>
    <property type="evidence" value="ECO:0007669"/>
    <property type="project" value="UniProtKB-KW"/>
</dbReference>
<accession>A0A1E1X6M8</accession>
<dbReference type="GO" id="GO:0003924">
    <property type="term" value="F:GTPase activity"/>
    <property type="evidence" value="ECO:0007669"/>
    <property type="project" value="InterPro"/>
</dbReference>
<dbReference type="Gene3D" id="3.40.50.300">
    <property type="entry name" value="P-loop containing nucleotide triphosphate hydrolases"/>
    <property type="match status" value="1"/>
</dbReference>
<dbReference type="FunFam" id="3.40.50.300:FF:004169">
    <property type="entry name" value="Atlastin 3"/>
    <property type="match status" value="1"/>
</dbReference>
<keyword evidence="2" id="KW-0378">Hydrolase</keyword>
<dbReference type="CDD" id="cd01851">
    <property type="entry name" value="GBP"/>
    <property type="match status" value="1"/>
</dbReference>
<dbReference type="EMBL" id="GFAC01004278">
    <property type="protein sequence ID" value="JAT94910.1"/>
    <property type="molecule type" value="mRNA"/>
</dbReference>
<dbReference type="InterPro" id="IPR015894">
    <property type="entry name" value="Guanylate-bd_N"/>
</dbReference>
<dbReference type="InterPro" id="IPR030386">
    <property type="entry name" value="G_GB1_RHD3_dom"/>
</dbReference>
<evidence type="ECO:0000256" key="4">
    <source>
        <dbReference type="PROSITE-ProRule" id="PRU01052"/>
    </source>
</evidence>
<comment type="similarity">
    <text evidence="4">Belongs to the TRAFAC class dynamin-like GTPase superfamily. GB1/RHD3 GTPase family.</text>
</comment>
<keyword evidence="3" id="KW-0342">GTP-binding</keyword>